<proteinExistence type="predicted"/>
<evidence type="ECO:0000313" key="1">
    <source>
        <dbReference type="Proteomes" id="UP000095283"/>
    </source>
</evidence>
<protein>
    <submittedName>
        <fullName evidence="2">Integron gene cassette protein</fullName>
    </submittedName>
</protein>
<evidence type="ECO:0000313" key="2">
    <source>
        <dbReference type="WBParaSite" id="Hba_02398"/>
    </source>
</evidence>
<dbReference type="AlphaFoldDB" id="A0A1I7WCJ0"/>
<name>A0A1I7WCJ0_HETBA</name>
<dbReference type="WBParaSite" id="Hba_02398">
    <property type="protein sequence ID" value="Hba_02398"/>
    <property type="gene ID" value="Hba_02398"/>
</dbReference>
<keyword evidence="1" id="KW-1185">Reference proteome</keyword>
<dbReference type="Proteomes" id="UP000095283">
    <property type="component" value="Unplaced"/>
</dbReference>
<reference evidence="2" key="1">
    <citation type="submission" date="2016-11" db="UniProtKB">
        <authorList>
            <consortium name="WormBaseParasite"/>
        </authorList>
    </citation>
    <scope>IDENTIFICATION</scope>
</reference>
<organism evidence="1 2">
    <name type="scientific">Heterorhabditis bacteriophora</name>
    <name type="common">Entomopathogenic nematode worm</name>
    <dbReference type="NCBI Taxonomy" id="37862"/>
    <lineage>
        <taxon>Eukaryota</taxon>
        <taxon>Metazoa</taxon>
        <taxon>Ecdysozoa</taxon>
        <taxon>Nematoda</taxon>
        <taxon>Chromadorea</taxon>
        <taxon>Rhabditida</taxon>
        <taxon>Rhabditina</taxon>
        <taxon>Rhabditomorpha</taxon>
        <taxon>Strongyloidea</taxon>
        <taxon>Heterorhabditidae</taxon>
        <taxon>Heterorhabditis</taxon>
    </lineage>
</organism>
<sequence>MSERLRRLTRNQLGSARVGSNPARCELLYCAKQAVPLFYTVRFVMIGDRSVTQRSRRRQSPCAAMSERLRRLTRNQLGSARVGSNPARCELLYCAKQAVRLFCTVRFVMVSHAEIPT</sequence>
<accession>A0A1I7WCJ0</accession>